<keyword evidence="1" id="KW-1133">Transmembrane helix</keyword>
<dbReference type="InterPro" id="IPR009875">
    <property type="entry name" value="PilZ_domain"/>
</dbReference>
<dbReference type="EMBL" id="JAOBTW010000007">
    <property type="protein sequence ID" value="MDZ7281824.1"/>
    <property type="molecule type" value="Genomic_DNA"/>
</dbReference>
<protein>
    <submittedName>
        <fullName evidence="3">PilZ domain-containing protein</fullName>
    </submittedName>
</protein>
<keyword evidence="4" id="KW-1185">Reference proteome</keyword>
<dbReference type="Pfam" id="PF07238">
    <property type="entry name" value="PilZ"/>
    <property type="match status" value="1"/>
</dbReference>
<evidence type="ECO:0000256" key="1">
    <source>
        <dbReference type="SAM" id="Phobius"/>
    </source>
</evidence>
<feature type="transmembrane region" description="Helical" evidence="1">
    <location>
        <begin position="127"/>
        <end position="147"/>
    </location>
</feature>
<accession>A0ABU5LPG5</accession>
<sequence>MIARLYGQTRGAQRHAVEIDATLRGPDREAVDIVIEDLSASGFCIPSVSTIEPGTRFSIGFPGLGIRSATAVRDASGRYGCKFEEQLSESELMTALSAEPLEPLALRPGQPVPVTLTRPPEPLRTGLPIAVQATLAIIAAAAGWWLLR</sequence>
<organism evidence="3 4">
    <name type="scientific">Sphingomonas sanguinis</name>
    <dbReference type="NCBI Taxonomy" id="33051"/>
    <lineage>
        <taxon>Bacteria</taxon>
        <taxon>Pseudomonadati</taxon>
        <taxon>Pseudomonadota</taxon>
        <taxon>Alphaproteobacteria</taxon>
        <taxon>Sphingomonadales</taxon>
        <taxon>Sphingomonadaceae</taxon>
        <taxon>Sphingomonas</taxon>
    </lineage>
</organism>
<feature type="domain" description="PilZ" evidence="2">
    <location>
        <begin position="8"/>
        <end position="91"/>
    </location>
</feature>
<keyword evidence="1" id="KW-0812">Transmembrane</keyword>
<evidence type="ECO:0000259" key="2">
    <source>
        <dbReference type="Pfam" id="PF07238"/>
    </source>
</evidence>
<name>A0ABU5LPG5_9SPHN</name>
<evidence type="ECO:0000313" key="3">
    <source>
        <dbReference type="EMBL" id="MDZ7281824.1"/>
    </source>
</evidence>
<keyword evidence="1" id="KW-0472">Membrane</keyword>
<gene>
    <name evidence="3" type="ORF">N4G62_07270</name>
</gene>
<comment type="caution">
    <text evidence="3">The sequence shown here is derived from an EMBL/GenBank/DDBJ whole genome shotgun (WGS) entry which is preliminary data.</text>
</comment>
<evidence type="ECO:0000313" key="4">
    <source>
        <dbReference type="Proteomes" id="UP001292182"/>
    </source>
</evidence>
<proteinExistence type="predicted"/>
<reference evidence="4" key="1">
    <citation type="submission" date="2023-07" db="EMBL/GenBank/DDBJ databases">
        <title>Whole genome sequence analysis of rice epiphytic Sphingomonas sanguinis OsEp_Plm_15B2.</title>
        <authorList>
            <person name="Sahu K.P."/>
            <person name="Asharani P."/>
            <person name="Reddy B."/>
            <person name="Kumar A."/>
        </authorList>
    </citation>
    <scope>NUCLEOTIDE SEQUENCE [LARGE SCALE GENOMIC DNA]</scope>
    <source>
        <strain evidence="4">OsEp_Plm_15B2</strain>
    </source>
</reference>
<dbReference type="RefSeq" id="WP_219019307.1">
    <property type="nucleotide sequence ID" value="NZ_CP079203.1"/>
</dbReference>
<dbReference type="Proteomes" id="UP001292182">
    <property type="component" value="Unassembled WGS sequence"/>
</dbReference>